<keyword evidence="1" id="KW-0812">Transmembrane</keyword>
<gene>
    <name evidence="2" type="ORF">CITCOLO1_LOCUS17343</name>
</gene>
<evidence type="ECO:0000256" key="1">
    <source>
        <dbReference type="SAM" id="Phobius"/>
    </source>
</evidence>
<organism evidence="2 3">
    <name type="scientific">Citrullus colocynthis</name>
    <name type="common">colocynth</name>
    <dbReference type="NCBI Taxonomy" id="252529"/>
    <lineage>
        <taxon>Eukaryota</taxon>
        <taxon>Viridiplantae</taxon>
        <taxon>Streptophyta</taxon>
        <taxon>Embryophyta</taxon>
        <taxon>Tracheophyta</taxon>
        <taxon>Spermatophyta</taxon>
        <taxon>Magnoliopsida</taxon>
        <taxon>eudicotyledons</taxon>
        <taxon>Gunneridae</taxon>
        <taxon>Pentapetalae</taxon>
        <taxon>rosids</taxon>
        <taxon>fabids</taxon>
        <taxon>Cucurbitales</taxon>
        <taxon>Cucurbitaceae</taxon>
        <taxon>Benincaseae</taxon>
        <taxon>Citrullus</taxon>
    </lineage>
</organism>
<keyword evidence="1" id="KW-1133">Transmembrane helix</keyword>
<sequence>MNFAYVMGSYHLLKLLSLLSVLFVNIFYVRNENGEIRMIERKFCQPQASTILHCRVLKSGGSMIWHSRAWSEEIKTKVVGEVSQRRGVREDVPYPSASYVAKPGVLNFVSSSHRSFFMEEACVWE</sequence>
<dbReference type="Proteomes" id="UP001642487">
    <property type="component" value="Chromosome 7"/>
</dbReference>
<keyword evidence="3" id="KW-1185">Reference proteome</keyword>
<reference evidence="2 3" key="1">
    <citation type="submission" date="2024-03" db="EMBL/GenBank/DDBJ databases">
        <authorList>
            <person name="Gkanogiannis A."/>
            <person name="Becerra Lopez-Lavalle L."/>
        </authorList>
    </citation>
    <scope>NUCLEOTIDE SEQUENCE [LARGE SCALE GENOMIC DNA]</scope>
</reference>
<name>A0ABP0Z002_9ROSI</name>
<keyword evidence="1" id="KW-0472">Membrane</keyword>
<proteinExistence type="predicted"/>
<dbReference type="EMBL" id="OZ021741">
    <property type="protein sequence ID" value="CAK9325091.1"/>
    <property type="molecule type" value="Genomic_DNA"/>
</dbReference>
<feature type="transmembrane region" description="Helical" evidence="1">
    <location>
        <begin position="12"/>
        <end position="29"/>
    </location>
</feature>
<protein>
    <submittedName>
        <fullName evidence="2">Uncharacterized protein</fullName>
    </submittedName>
</protein>
<evidence type="ECO:0000313" key="2">
    <source>
        <dbReference type="EMBL" id="CAK9325091.1"/>
    </source>
</evidence>
<evidence type="ECO:0000313" key="3">
    <source>
        <dbReference type="Proteomes" id="UP001642487"/>
    </source>
</evidence>
<accession>A0ABP0Z002</accession>